<dbReference type="GO" id="GO:0006508">
    <property type="term" value="P:proteolysis"/>
    <property type="evidence" value="ECO:0007669"/>
    <property type="project" value="UniProtKB-KW"/>
</dbReference>
<dbReference type="PANTHER" id="PTHR42648:SF28">
    <property type="entry name" value="TRANSPOSON-ENCODED PROTEIN WITH RIBONUCLEASE H-LIKE AND RETROVIRUS ZINC FINGER-LIKE DOMAINS"/>
    <property type="match status" value="1"/>
</dbReference>
<name>V9H1C3_ARATH</name>
<dbReference type="ExpressionAtlas" id="V9H1C3">
    <property type="expression patterns" value="baseline and differential"/>
</dbReference>
<keyword evidence="7" id="KW-0808">Transferase</keyword>
<feature type="compositionally biased region" description="Polar residues" evidence="5">
    <location>
        <begin position="226"/>
        <end position="248"/>
    </location>
</feature>
<dbReference type="Pfam" id="PF25597">
    <property type="entry name" value="SH3_retrovirus"/>
    <property type="match status" value="1"/>
</dbReference>
<dbReference type="Gene3D" id="3.30.420.10">
    <property type="entry name" value="Ribonuclease H-like superfamily/Ribonuclease H"/>
    <property type="match status" value="1"/>
</dbReference>
<keyword evidence="2" id="KW-0479">Metal-binding</keyword>
<dbReference type="InterPro" id="IPR012337">
    <property type="entry name" value="RNaseH-like_sf"/>
</dbReference>
<feature type="domain" description="Integrase catalytic" evidence="6">
    <location>
        <begin position="499"/>
        <end position="668"/>
    </location>
</feature>
<dbReference type="GO" id="GO:0015074">
    <property type="term" value="P:DNA integration"/>
    <property type="evidence" value="ECO:0007669"/>
    <property type="project" value="InterPro"/>
</dbReference>
<accession>V9H1C3</accession>
<evidence type="ECO:0000256" key="5">
    <source>
        <dbReference type="SAM" id="MobiDB-lite"/>
    </source>
</evidence>
<dbReference type="Pfam" id="PF00665">
    <property type="entry name" value="rve"/>
    <property type="match status" value="1"/>
</dbReference>
<feature type="compositionally biased region" description="Acidic residues" evidence="5">
    <location>
        <begin position="775"/>
        <end position="792"/>
    </location>
</feature>
<dbReference type="InterPro" id="IPR036397">
    <property type="entry name" value="RNaseH_sf"/>
</dbReference>
<evidence type="ECO:0000256" key="1">
    <source>
        <dbReference type="ARBA" id="ARBA00022670"/>
    </source>
</evidence>
<dbReference type="InterPro" id="IPR039537">
    <property type="entry name" value="Retrotran_Ty1/copia-like"/>
</dbReference>
<dbReference type="InterPro" id="IPR013103">
    <property type="entry name" value="RVT_2"/>
</dbReference>
<evidence type="ECO:0000256" key="3">
    <source>
        <dbReference type="ARBA" id="ARBA00022750"/>
    </source>
</evidence>
<dbReference type="GO" id="GO:0046872">
    <property type="term" value="F:metal ion binding"/>
    <property type="evidence" value="ECO:0007669"/>
    <property type="project" value="UniProtKB-KW"/>
</dbReference>
<proteinExistence type="predicted"/>
<dbReference type="SUPFAM" id="SSF56672">
    <property type="entry name" value="DNA/RNA polymerases"/>
    <property type="match status" value="1"/>
</dbReference>
<feature type="region of interest" description="Disordered" evidence="5">
    <location>
        <begin position="216"/>
        <end position="259"/>
    </location>
</feature>
<keyword evidence="7" id="KW-0695">RNA-directed DNA polymerase</keyword>
<feature type="region of interest" description="Disordered" evidence="5">
    <location>
        <begin position="744"/>
        <end position="804"/>
    </location>
</feature>
<evidence type="ECO:0000259" key="6">
    <source>
        <dbReference type="PROSITE" id="PS50994"/>
    </source>
</evidence>
<keyword evidence="3" id="KW-0064">Aspartyl protease</keyword>
<dbReference type="InterPro" id="IPR057670">
    <property type="entry name" value="SH3_retrovirus"/>
</dbReference>
<keyword evidence="1 7" id="KW-0645">Protease</keyword>
<dbReference type="GO" id="GO:0003676">
    <property type="term" value="F:nucleic acid binding"/>
    <property type="evidence" value="ECO:0007669"/>
    <property type="project" value="InterPro"/>
</dbReference>
<dbReference type="GO" id="GO:0004190">
    <property type="term" value="F:aspartic-type endopeptidase activity"/>
    <property type="evidence" value="ECO:0007669"/>
    <property type="project" value="UniProtKB-KW"/>
</dbReference>
<dbReference type="MEROPS" id="A11.002"/>
<dbReference type="InterPro" id="IPR054722">
    <property type="entry name" value="PolX-like_BBD"/>
</dbReference>
<dbReference type="InterPro" id="IPR001584">
    <property type="entry name" value="Integrase_cat-core"/>
</dbReference>
<sequence>MANDPNQNTILKTSFQVFNENSDFSLWKTCMKAHLGLAGLKGIIDDFDLTMTVPIPKSEGKKIEDGDEQGDSSQTKIVPDLVKIEKSENAMNIIIAHVGDAVLRKIDHCKSAAEMWETLNKQYMETSLPNRIYVQLKFYSFKMNDTKSINENVNEFLKIVAELSSLEINVVEEVRAILFLNRLSSRYSQLKHTLKYGNKALSLKDVISAARSLERELNEQKETDKNTSTVLYTNERSRPQTRNQNHNKGGQGRGRSKSNSNAKLTCWYCKKEGHVKKDYFARKRKLESENPGEAGVITEKLVFSEALSVNDLAVRDIWVLDSGCTSHMSARRDWFCSFREDGGPTILLGDDHSVKSQGQGSIKIETHGGTIIGLENVKYVPELRRNLISTGTLDKRGYKHEGGDGKVRYFKNQKTALRGELVNGLYILDGNTVLSETCVAEGSKGKTELWHSRLGHIGLNNMKVLAGKGLVSKEEIRVLDFCENCVMGKAKKVSFNVGKHNSEDVLRYVHADLWGSTNVTPSLSGNKYFLSIIDDKTRKVWLYFLRSKDETFDRFCEWKELVENQQNKKVKCLRTDNGLEFCNLKFDAYCKEHGIERHKTCTYTPQQNGVAERMNRTIMEKVRCMLNESGLGEEFWAEAAATAAYLINRSPASAIDHNVPEELWLNKKPGYKHLRRFGSIAYVHIDQGKLKPRALKGIFIGYPAGTKGYKIWLLEEHKCVISRNVLFHEESVYKDTMKKERVVESEAEPASHSKSTLIKVKTPGNLNSGEVIQVSDEEESDESVEEEQEPETQVELPETQTTSSLANYQLARDRERRQIHPPARFTEESGVAFALVTVETLSMEEPQSYQEATSDKEWKKWKLATHEEMDSLIKNGTWVLVDKPQNRKIIGCRWLFKLKSGSPGVEPVRYKAQLVAKGYTHREGVDYQEIFALVVKHTSIRILMSVVVDQDLELEQMDVKTAFLHGELEEELYMEQPEGCISEDGENKVCLLKKSLYGLKQSPRQWNKRFNRFMIDQNFIRSEHDACVYVKQVSEQEHLYLLLYVDDMLIAGKSKSEINKVKEQLSMEFEMKDMGPASRILGIDIIRDMKNGVLRMSQASYIHNVVQRFNMAEAKVTRSPIGAHFKLAAVRDDDECIDNNAVPYASAVGSIMYAMIGIRPDLAYVICLVSRYMARPGSIHWEAVKWILRYMRGSQDLNLVFTKEKEFRVTGYCDSDYAADLDRRRSVSGYVFTVGGNTVSWKANLQSVTALSTTEAEFMALTEAAKEALWIKGLMKDLGLEQDKVTLWCDS</sequence>
<dbReference type="InterPro" id="IPR043502">
    <property type="entry name" value="DNA/RNA_pol_sf"/>
</dbReference>
<organism evidence="7">
    <name type="scientific">Arabidopsis thaliana</name>
    <name type="common">Mouse-ear cress</name>
    <dbReference type="NCBI Taxonomy" id="3702"/>
    <lineage>
        <taxon>Eukaryota</taxon>
        <taxon>Viridiplantae</taxon>
        <taxon>Streptophyta</taxon>
        <taxon>Embryophyta</taxon>
        <taxon>Tracheophyta</taxon>
        <taxon>Spermatophyta</taxon>
        <taxon>Magnoliopsida</taxon>
        <taxon>eudicotyledons</taxon>
        <taxon>Gunneridae</taxon>
        <taxon>Pentapetalae</taxon>
        <taxon>rosids</taxon>
        <taxon>malvids</taxon>
        <taxon>Brassicales</taxon>
        <taxon>Brassicaceae</taxon>
        <taxon>Camelineae</taxon>
        <taxon>Arabidopsis</taxon>
    </lineage>
</organism>
<feature type="compositionally biased region" description="Low complexity" evidence="5">
    <location>
        <begin position="793"/>
        <end position="802"/>
    </location>
</feature>
<dbReference type="Pfam" id="PF22936">
    <property type="entry name" value="Pol_BBD"/>
    <property type="match status" value="1"/>
</dbReference>
<dbReference type="EMBL" id="X13291">
    <property type="protein sequence ID" value="CAA31653.1"/>
    <property type="molecule type" value="Genomic_DNA"/>
</dbReference>
<evidence type="ECO:0000256" key="2">
    <source>
        <dbReference type="ARBA" id="ARBA00022723"/>
    </source>
</evidence>
<dbReference type="CDD" id="cd09272">
    <property type="entry name" value="RNase_HI_RT_Ty1"/>
    <property type="match status" value="1"/>
</dbReference>
<evidence type="ECO:0000313" key="7">
    <source>
        <dbReference type="EMBL" id="CAA31653.1"/>
    </source>
</evidence>
<dbReference type="PANTHER" id="PTHR42648">
    <property type="entry name" value="TRANSPOSASE, PUTATIVE-RELATED"/>
    <property type="match status" value="1"/>
</dbReference>
<reference evidence="7" key="1">
    <citation type="journal article" date="1988" name="Nature">
        <title>A copia-like transposable element family in Arabidopsis thaliana.</title>
        <authorList>
            <person name="Voytas D.F."/>
            <person name="Ausubel F.M."/>
        </authorList>
    </citation>
    <scope>NUCLEOTIDE SEQUENCE</scope>
    <source>
        <strain evidence="7">La-O</strain>
    </source>
</reference>
<dbReference type="Pfam" id="PF13976">
    <property type="entry name" value="gag_pre-integrs"/>
    <property type="match status" value="1"/>
</dbReference>
<dbReference type="Pfam" id="PF07727">
    <property type="entry name" value="RVT_2"/>
    <property type="match status" value="1"/>
</dbReference>
<keyword evidence="4" id="KW-0378">Hydrolase</keyword>
<dbReference type="Pfam" id="PF14223">
    <property type="entry name" value="Retrotran_gag_2"/>
    <property type="match status" value="1"/>
</dbReference>
<feature type="compositionally biased region" description="Basic and acidic residues" evidence="5">
    <location>
        <begin position="216"/>
        <end position="225"/>
    </location>
</feature>
<evidence type="ECO:0000256" key="4">
    <source>
        <dbReference type="ARBA" id="ARBA00022801"/>
    </source>
</evidence>
<dbReference type="PROSITE" id="PS50994">
    <property type="entry name" value="INTEGRASE"/>
    <property type="match status" value="1"/>
</dbReference>
<keyword evidence="7" id="KW-0548">Nucleotidyltransferase</keyword>
<protein>
    <submittedName>
        <fullName evidence="7">Polyprotein</fullName>
    </submittedName>
</protein>
<dbReference type="InterPro" id="IPR025724">
    <property type="entry name" value="GAG-pre-integrase_dom"/>
</dbReference>
<dbReference type="GO" id="GO:0003964">
    <property type="term" value="F:RNA-directed DNA polymerase activity"/>
    <property type="evidence" value="ECO:0007669"/>
    <property type="project" value="UniProtKB-KW"/>
</dbReference>
<dbReference type="SUPFAM" id="SSF53098">
    <property type="entry name" value="Ribonuclease H-like"/>
    <property type="match status" value="1"/>
</dbReference>